<dbReference type="SUPFAM" id="SSF143422">
    <property type="entry name" value="Transposase IS200-like"/>
    <property type="match status" value="1"/>
</dbReference>
<sequence>MEQIHYQPLFPNQYYHIYNRCNNSENLFYNEENYSFFLRKYDYYLSDYLDTYAYCLLPNHFHLLVKVKRLEIFKLSTFLKLGKTLEDPSQIVSEAFRRFFMSYSKAINKQSNRTGSLFQKNFKRKLIEDKGYLLTCAKYIH</sequence>
<keyword evidence="3" id="KW-1185">Reference proteome</keyword>
<reference evidence="3" key="1">
    <citation type="journal article" date="2019" name="Int. J. Syst. Evol. Microbiol.">
        <title>The Global Catalogue of Microorganisms (GCM) 10K type strain sequencing project: providing services to taxonomists for standard genome sequencing and annotation.</title>
        <authorList>
            <consortium name="The Broad Institute Genomics Platform"/>
            <consortium name="The Broad Institute Genome Sequencing Center for Infectious Disease"/>
            <person name="Wu L."/>
            <person name="Ma J."/>
        </authorList>
    </citation>
    <scope>NUCLEOTIDE SEQUENCE [LARGE SCALE GENOMIC DNA]</scope>
    <source>
        <strain evidence="3">CECT 8010</strain>
    </source>
</reference>
<dbReference type="RefSeq" id="WP_379013724.1">
    <property type="nucleotide sequence ID" value="NZ_JBHSDC010000016.1"/>
</dbReference>
<dbReference type="Proteomes" id="UP001595906">
    <property type="component" value="Unassembled WGS sequence"/>
</dbReference>
<gene>
    <name evidence="2" type="ORF">ACFOW1_09030</name>
</gene>
<dbReference type="Gene3D" id="3.30.70.1290">
    <property type="entry name" value="Transposase IS200-like"/>
    <property type="match status" value="1"/>
</dbReference>
<evidence type="ECO:0000313" key="3">
    <source>
        <dbReference type="Proteomes" id="UP001595906"/>
    </source>
</evidence>
<dbReference type="EMBL" id="JBHSDC010000016">
    <property type="protein sequence ID" value="MFC4232033.1"/>
    <property type="molecule type" value="Genomic_DNA"/>
</dbReference>
<dbReference type="PANTHER" id="PTHR34322">
    <property type="entry name" value="TRANSPOSASE, Y1_TNP DOMAIN-CONTAINING"/>
    <property type="match status" value="1"/>
</dbReference>
<feature type="domain" description="Transposase IS200-like" evidence="1">
    <location>
        <begin position="10"/>
        <end position="141"/>
    </location>
</feature>
<name>A0ABV8PVA8_9BACT</name>
<proteinExistence type="predicted"/>
<dbReference type="SMART" id="SM01321">
    <property type="entry name" value="Y1_Tnp"/>
    <property type="match status" value="1"/>
</dbReference>
<evidence type="ECO:0000313" key="2">
    <source>
        <dbReference type="EMBL" id="MFC4232033.1"/>
    </source>
</evidence>
<accession>A0ABV8PVA8</accession>
<dbReference type="InterPro" id="IPR002686">
    <property type="entry name" value="Transposase_17"/>
</dbReference>
<evidence type="ECO:0000259" key="1">
    <source>
        <dbReference type="SMART" id="SM01321"/>
    </source>
</evidence>
<comment type="caution">
    <text evidence="2">The sequence shown here is derived from an EMBL/GenBank/DDBJ whole genome shotgun (WGS) entry which is preliminary data.</text>
</comment>
<organism evidence="2 3">
    <name type="scientific">Parasediminibacterium paludis</name>
    <dbReference type="NCBI Taxonomy" id="908966"/>
    <lineage>
        <taxon>Bacteria</taxon>
        <taxon>Pseudomonadati</taxon>
        <taxon>Bacteroidota</taxon>
        <taxon>Chitinophagia</taxon>
        <taxon>Chitinophagales</taxon>
        <taxon>Chitinophagaceae</taxon>
        <taxon>Parasediminibacterium</taxon>
    </lineage>
</organism>
<dbReference type="PANTHER" id="PTHR34322:SF2">
    <property type="entry name" value="TRANSPOSASE IS200-LIKE DOMAIN-CONTAINING PROTEIN"/>
    <property type="match status" value="1"/>
</dbReference>
<protein>
    <submittedName>
        <fullName evidence="2">Transposase</fullName>
    </submittedName>
</protein>
<dbReference type="InterPro" id="IPR036515">
    <property type="entry name" value="Transposase_17_sf"/>
</dbReference>